<evidence type="ECO:0000313" key="1">
    <source>
        <dbReference type="EMBL" id="CAH1183528.1"/>
    </source>
</evidence>
<dbReference type="AlphaFoldDB" id="A0A9P0GX84"/>
<dbReference type="Proteomes" id="UP001153737">
    <property type="component" value="Chromosome 9"/>
</dbReference>
<accession>A0A9P0GX84</accession>
<dbReference type="EMBL" id="OU896715">
    <property type="protein sequence ID" value="CAH1183528.1"/>
    <property type="molecule type" value="Genomic_DNA"/>
</dbReference>
<name>A0A9P0GX84_PHACE</name>
<organism evidence="1 2">
    <name type="scientific">Phaedon cochleariae</name>
    <name type="common">Mustard beetle</name>
    <dbReference type="NCBI Taxonomy" id="80249"/>
    <lineage>
        <taxon>Eukaryota</taxon>
        <taxon>Metazoa</taxon>
        <taxon>Ecdysozoa</taxon>
        <taxon>Arthropoda</taxon>
        <taxon>Hexapoda</taxon>
        <taxon>Insecta</taxon>
        <taxon>Pterygota</taxon>
        <taxon>Neoptera</taxon>
        <taxon>Endopterygota</taxon>
        <taxon>Coleoptera</taxon>
        <taxon>Polyphaga</taxon>
        <taxon>Cucujiformia</taxon>
        <taxon>Chrysomeloidea</taxon>
        <taxon>Chrysomelidae</taxon>
        <taxon>Chrysomelinae</taxon>
        <taxon>Chrysomelini</taxon>
        <taxon>Phaedon</taxon>
    </lineage>
</organism>
<sequence length="188" mass="21484">MEIRNAAGVVFHSAYPVLCRHLSEFQKILYKCDLHSSQFIPVGTAKAPKMSKISLITFSAIFLFLYFKSGAGDDLQEKRNDDPNYSPLWFGPRVGRRKRNLMEDGYKSNVGKEEVEVLLDLIRKSPWTIVLFSNGRTHYLNFDPKSSSDDVTEEQITNLVQRSMFAPRLGRSMFAPRLGRDTVEMGLE</sequence>
<keyword evidence="2" id="KW-1185">Reference proteome</keyword>
<reference evidence="1" key="1">
    <citation type="submission" date="2022-01" db="EMBL/GenBank/DDBJ databases">
        <authorList>
            <person name="King R."/>
        </authorList>
    </citation>
    <scope>NUCLEOTIDE SEQUENCE</scope>
</reference>
<evidence type="ECO:0008006" key="3">
    <source>
        <dbReference type="Google" id="ProtNLM"/>
    </source>
</evidence>
<dbReference type="OrthoDB" id="6424205at2759"/>
<proteinExistence type="predicted"/>
<reference evidence="1" key="2">
    <citation type="submission" date="2022-10" db="EMBL/GenBank/DDBJ databases">
        <authorList>
            <consortium name="ENA_rothamsted_submissions"/>
            <consortium name="culmorum"/>
            <person name="King R."/>
        </authorList>
    </citation>
    <scope>NUCLEOTIDE SEQUENCE</scope>
</reference>
<evidence type="ECO:0000313" key="2">
    <source>
        <dbReference type="Proteomes" id="UP001153737"/>
    </source>
</evidence>
<gene>
    <name evidence="1" type="ORF">PHAECO_LOCUS12895</name>
</gene>
<protein>
    <recommendedName>
        <fullName evidence="3">Pheromone biosynthesis activating neuropeptide</fullName>
    </recommendedName>
</protein>